<gene>
    <name evidence="1" type="ORF">GALMADRAFT_227708</name>
</gene>
<accession>A0A067SSU9</accession>
<name>A0A067SSU9_GALM3</name>
<proteinExistence type="predicted"/>
<sequence>MPSIPSNGFIIWFDFRALNLPLIIAEIRREHWQAKNRYRYRMLLRPIVLACLVFYLRRPQAAACPSVVDNYLSGMRAILLDYDPGIADAELSIMGPRKLKLKLSSSTVWVWFKVIHAPLEIAAEMRMRMQRRRPRPRRPIRFWF</sequence>
<evidence type="ECO:0000313" key="2">
    <source>
        <dbReference type="Proteomes" id="UP000027222"/>
    </source>
</evidence>
<dbReference type="Proteomes" id="UP000027222">
    <property type="component" value="Unassembled WGS sequence"/>
</dbReference>
<protein>
    <submittedName>
        <fullName evidence="1">Uncharacterized protein</fullName>
    </submittedName>
</protein>
<evidence type="ECO:0000313" key="1">
    <source>
        <dbReference type="EMBL" id="KDR73995.1"/>
    </source>
</evidence>
<dbReference type="AlphaFoldDB" id="A0A067SSU9"/>
<dbReference type="HOGENOM" id="CLU_1796608_0_0_1"/>
<dbReference type="EMBL" id="KL142384">
    <property type="protein sequence ID" value="KDR73995.1"/>
    <property type="molecule type" value="Genomic_DNA"/>
</dbReference>
<reference evidence="2" key="1">
    <citation type="journal article" date="2014" name="Proc. Natl. Acad. Sci. U.S.A.">
        <title>Extensive sampling of basidiomycete genomes demonstrates inadequacy of the white-rot/brown-rot paradigm for wood decay fungi.</title>
        <authorList>
            <person name="Riley R."/>
            <person name="Salamov A.A."/>
            <person name="Brown D.W."/>
            <person name="Nagy L.G."/>
            <person name="Floudas D."/>
            <person name="Held B.W."/>
            <person name="Levasseur A."/>
            <person name="Lombard V."/>
            <person name="Morin E."/>
            <person name="Otillar R."/>
            <person name="Lindquist E.A."/>
            <person name="Sun H."/>
            <person name="LaButti K.M."/>
            <person name="Schmutz J."/>
            <person name="Jabbour D."/>
            <person name="Luo H."/>
            <person name="Baker S.E."/>
            <person name="Pisabarro A.G."/>
            <person name="Walton J.D."/>
            <person name="Blanchette R.A."/>
            <person name="Henrissat B."/>
            <person name="Martin F."/>
            <person name="Cullen D."/>
            <person name="Hibbett D.S."/>
            <person name="Grigoriev I.V."/>
        </authorList>
    </citation>
    <scope>NUCLEOTIDE SEQUENCE [LARGE SCALE GENOMIC DNA]</scope>
    <source>
        <strain evidence="2">CBS 339.88</strain>
    </source>
</reference>
<keyword evidence="2" id="KW-1185">Reference proteome</keyword>
<organism evidence="1 2">
    <name type="scientific">Galerina marginata (strain CBS 339.88)</name>
    <dbReference type="NCBI Taxonomy" id="685588"/>
    <lineage>
        <taxon>Eukaryota</taxon>
        <taxon>Fungi</taxon>
        <taxon>Dikarya</taxon>
        <taxon>Basidiomycota</taxon>
        <taxon>Agaricomycotina</taxon>
        <taxon>Agaricomycetes</taxon>
        <taxon>Agaricomycetidae</taxon>
        <taxon>Agaricales</taxon>
        <taxon>Agaricineae</taxon>
        <taxon>Strophariaceae</taxon>
        <taxon>Galerina</taxon>
    </lineage>
</organism>